<reference evidence="3 4" key="1">
    <citation type="submission" date="2014-02" db="EMBL/GenBank/DDBJ databases">
        <authorList>
            <person name="Sears C."/>
            <person name="Carroll K."/>
            <person name="Sack B.R."/>
            <person name="Qadri F."/>
            <person name="Myers L.L."/>
            <person name="Chung G.-T."/>
            <person name="Escheverria P."/>
            <person name="Fraser C.M."/>
            <person name="Sadzewicz L."/>
            <person name="Shefchek K.A."/>
            <person name="Tallon L."/>
            <person name="Das S.P."/>
            <person name="Daugherty S."/>
            <person name="Mongodin E.F."/>
        </authorList>
    </citation>
    <scope>NUCLEOTIDE SEQUENCE [LARGE SCALE GENOMIC DNA]</scope>
    <source>
        <strain evidence="3 4">2-F-2 #4</strain>
    </source>
</reference>
<evidence type="ECO:0000256" key="1">
    <source>
        <dbReference type="SAM" id="SignalP"/>
    </source>
</evidence>
<dbReference type="PATRIC" id="fig|1339280.3.peg.2180"/>
<name>A0A016AC24_BACFG</name>
<dbReference type="RefSeq" id="WP_005815920.1">
    <property type="nucleotide sequence ID" value="NZ_JGDM01000057.1"/>
</dbReference>
<accession>A0A016AC24</accession>
<evidence type="ECO:0000313" key="4">
    <source>
        <dbReference type="Proteomes" id="UP000022272"/>
    </source>
</evidence>
<sequence length="421" mass="48112">MKTPSLILMTIILCNLSIPINAQILTSRQQKEDFDTLYSLLHQVHPDLFVYQTQKEFEKKHDSIYRLLNKERNLSDFYFIVSPFVASVKDGHTNFTIPATQDRIDYLNNGGLTLPLRLKIVENKILVDFPLISCSIQENDEIICMNNINSQTILSQLYLLLGAEKGNAIKENQLTSYLSTLLWYKYNWGEKYDFTIKRGKKIWKESLNGISQIDAFPVLKARLGKSLPQFVYTLSPDKQTATLQIMNLYQLPQLKQFCDSVFSVINREHVPNLVIDVRNNKGGSSAGVDMLLSYLSHDAYTLYIKTDLKISSYSKRYNEQKHPETYEEIKNLPDGSLFAIRDSFVEGNRDKADIYKGAVTVLVNESTYSGASTFASAIKKSHAGKVLGETGCPTVYFGNYMSFTLPNSRLEYYISLNKFYE</sequence>
<dbReference type="GO" id="GO:0008236">
    <property type="term" value="F:serine-type peptidase activity"/>
    <property type="evidence" value="ECO:0007669"/>
    <property type="project" value="InterPro"/>
</dbReference>
<dbReference type="Proteomes" id="UP000022272">
    <property type="component" value="Unassembled WGS sequence"/>
</dbReference>
<protein>
    <submittedName>
        <fullName evidence="3">Peptidase S41 family protein</fullName>
    </submittedName>
</protein>
<evidence type="ECO:0000313" key="3">
    <source>
        <dbReference type="EMBL" id="EXZ44554.1"/>
    </source>
</evidence>
<evidence type="ECO:0000259" key="2">
    <source>
        <dbReference type="Pfam" id="PF03572"/>
    </source>
</evidence>
<feature type="signal peptide" evidence="1">
    <location>
        <begin position="1"/>
        <end position="22"/>
    </location>
</feature>
<dbReference type="InterPro" id="IPR029045">
    <property type="entry name" value="ClpP/crotonase-like_dom_sf"/>
</dbReference>
<dbReference type="SUPFAM" id="SSF52096">
    <property type="entry name" value="ClpP/crotonase"/>
    <property type="match status" value="1"/>
</dbReference>
<dbReference type="EMBL" id="JGDM01000057">
    <property type="protein sequence ID" value="EXZ44554.1"/>
    <property type="molecule type" value="Genomic_DNA"/>
</dbReference>
<dbReference type="Pfam" id="PF03572">
    <property type="entry name" value="Peptidase_S41"/>
    <property type="match status" value="1"/>
</dbReference>
<dbReference type="Gene3D" id="3.90.226.10">
    <property type="entry name" value="2-enoyl-CoA Hydratase, Chain A, domain 1"/>
    <property type="match status" value="1"/>
</dbReference>
<feature type="domain" description="Tail specific protease" evidence="2">
    <location>
        <begin position="255"/>
        <end position="391"/>
    </location>
</feature>
<feature type="chain" id="PRO_5001483275" evidence="1">
    <location>
        <begin position="23"/>
        <end position="421"/>
    </location>
</feature>
<organism evidence="3 4">
    <name type="scientific">Bacteroides fragilis str. 2-F-2 #4</name>
    <dbReference type="NCBI Taxonomy" id="1339280"/>
    <lineage>
        <taxon>Bacteria</taxon>
        <taxon>Pseudomonadati</taxon>
        <taxon>Bacteroidota</taxon>
        <taxon>Bacteroidia</taxon>
        <taxon>Bacteroidales</taxon>
        <taxon>Bacteroidaceae</taxon>
        <taxon>Bacteroides</taxon>
    </lineage>
</organism>
<comment type="caution">
    <text evidence="3">The sequence shown here is derived from an EMBL/GenBank/DDBJ whole genome shotgun (WGS) entry which is preliminary data.</text>
</comment>
<dbReference type="GO" id="GO:0006508">
    <property type="term" value="P:proteolysis"/>
    <property type="evidence" value="ECO:0007669"/>
    <property type="project" value="InterPro"/>
</dbReference>
<keyword evidence="1" id="KW-0732">Signal</keyword>
<dbReference type="AlphaFoldDB" id="A0A016AC24"/>
<proteinExistence type="predicted"/>
<gene>
    <name evidence="3" type="ORF">M076_2273</name>
</gene>
<dbReference type="InterPro" id="IPR005151">
    <property type="entry name" value="Tail-specific_protease"/>
</dbReference>